<evidence type="ECO:0000313" key="2">
    <source>
        <dbReference type="Proteomes" id="UP001183777"/>
    </source>
</evidence>
<reference evidence="2" key="1">
    <citation type="submission" date="2023-07" db="EMBL/GenBank/DDBJ databases">
        <title>30 novel species of actinomycetes from the DSMZ collection.</title>
        <authorList>
            <person name="Nouioui I."/>
        </authorList>
    </citation>
    <scope>NUCLEOTIDE SEQUENCE [LARGE SCALE GENOMIC DNA]</scope>
    <source>
        <strain evidence="2">DSM 41770</strain>
    </source>
</reference>
<protein>
    <submittedName>
        <fullName evidence="1">Uncharacterized protein</fullName>
    </submittedName>
</protein>
<dbReference type="Proteomes" id="UP001183777">
    <property type="component" value="Unassembled WGS sequence"/>
</dbReference>
<name>A0ABU2RLD6_9ACTN</name>
<accession>A0ABU2RLD6</accession>
<proteinExistence type="predicted"/>
<evidence type="ECO:0000313" key="1">
    <source>
        <dbReference type="EMBL" id="MDT0429668.1"/>
    </source>
</evidence>
<keyword evidence="2" id="KW-1185">Reference proteome</keyword>
<organism evidence="1 2">
    <name type="scientific">Streptomyces salyersiae</name>
    <dbReference type="NCBI Taxonomy" id="3075530"/>
    <lineage>
        <taxon>Bacteria</taxon>
        <taxon>Bacillati</taxon>
        <taxon>Actinomycetota</taxon>
        <taxon>Actinomycetes</taxon>
        <taxon>Kitasatosporales</taxon>
        <taxon>Streptomycetaceae</taxon>
        <taxon>Streptomyces</taxon>
    </lineage>
</organism>
<gene>
    <name evidence="1" type="ORF">RM649_18730</name>
</gene>
<dbReference type="RefSeq" id="WP_200697391.1">
    <property type="nucleotide sequence ID" value="NZ_JAVREX010000007.1"/>
</dbReference>
<sequence>MTDTPSPRLYRPRVTVLPVQPGDPPFRIVEIDGEVVGTAIAMTDVVVAAAEAGIRIDDLDDPDEVRWVGGGKLTWKPRSD</sequence>
<dbReference type="EMBL" id="JAVREX010000007">
    <property type="protein sequence ID" value="MDT0429668.1"/>
    <property type="molecule type" value="Genomic_DNA"/>
</dbReference>
<comment type="caution">
    <text evidence="1">The sequence shown here is derived from an EMBL/GenBank/DDBJ whole genome shotgun (WGS) entry which is preliminary data.</text>
</comment>